<dbReference type="Gene3D" id="6.10.250.550">
    <property type="match status" value="1"/>
</dbReference>
<feature type="binding site" evidence="13">
    <location>
        <position position="581"/>
    </location>
    <ligand>
        <name>Zn(2+)</name>
        <dbReference type="ChEBI" id="CHEBI:29105"/>
    </ligand>
</feature>
<dbReference type="Pfam" id="PF01411">
    <property type="entry name" value="tRNA-synt_2c"/>
    <property type="match status" value="1"/>
</dbReference>
<organism evidence="15 16">
    <name type="scientific">Georgenia subflava</name>
    <dbReference type="NCBI Taxonomy" id="1622177"/>
    <lineage>
        <taxon>Bacteria</taxon>
        <taxon>Bacillati</taxon>
        <taxon>Actinomycetota</taxon>
        <taxon>Actinomycetes</taxon>
        <taxon>Micrococcales</taxon>
        <taxon>Bogoriellaceae</taxon>
        <taxon>Georgenia</taxon>
    </lineage>
</organism>
<dbReference type="SUPFAM" id="SSF55186">
    <property type="entry name" value="ThrRS/AlaRS common domain"/>
    <property type="match status" value="1"/>
</dbReference>
<dbReference type="SMART" id="SM00863">
    <property type="entry name" value="tRNA_SAD"/>
    <property type="match status" value="1"/>
</dbReference>
<keyword evidence="10 13" id="KW-0030">Aminoacyl-tRNA synthetase</keyword>
<evidence type="ECO:0000313" key="15">
    <source>
        <dbReference type="EMBL" id="MPV38005.1"/>
    </source>
</evidence>
<evidence type="ECO:0000256" key="11">
    <source>
        <dbReference type="ARBA" id="ARBA00024779"/>
    </source>
</evidence>
<dbReference type="GO" id="GO:0005524">
    <property type="term" value="F:ATP binding"/>
    <property type="evidence" value="ECO:0007669"/>
    <property type="project" value="UniProtKB-UniRule"/>
</dbReference>
<reference evidence="15 16" key="1">
    <citation type="submission" date="2019-10" db="EMBL/GenBank/DDBJ databases">
        <title>Georgenia wutianyii sp. nov. and Georgenia yuyongxinii sp. nov. isolated from plateau pika (Ochotona curzoniae) in the Qinghai-Tibet plateau of China.</title>
        <authorList>
            <person name="Tian Z."/>
        </authorList>
    </citation>
    <scope>NUCLEOTIDE SEQUENCE [LARGE SCALE GENOMIC DNA]</scope>
    <source>
        <strain evidence="15 16">JCM 19765</strain>
    </source>
</reference>
<protein>
    <recommendedName>
        <fullName evidence="13">Alanine--tRNA ligase</fullName>
        <ecNumber evidence="13">6.1.1.7</ecNumber>
    </recommendedName>
    <alternativeName>
        <fullName evidence="13">Alanyl-tRNA synthetase</fullName>
        <shortName evidence="13">AlaRS</shortName>
    </alternativeName>
</protein>
<dbReference type="AlphaFoldDB" id="A0A6N7EN98"/>
<evidence type="ECO:0000256" key="2">
    <source>
        <dbReference type="ARBA" id="ARBA00022555"/>
    </source>
</evidence>
<comment type="cofactor">
    <cofactor evidence="13">
        <name>Zn(2+)</name>
        <dbReference type="ChEBI" id="CHEBI:29105"/>
    </cofactor>
    <text evidence="13">Binds 1 zinc ion per subunit.</text>
</comment>
<dbReference type="CDD" id="cd00673">
    <property type="entry name" value="AlaRS_core"/>
    <property type="match status" value="1"/>
</dbReference>
<dbReference type="InterPro" id="IPR003156">
    <property type="entry name" value="DHHA1_dom"/>
</dbReference>
<dbReference type="FunFam" id="3.30.54.20:FF:000001">
    <property type="entry name" value="Alanine--tRNA ligase"/>
    <property type="match status" value="1"/>
</dbReference>
<dbReference type="GO" id="GO:0002161">
    <property type="term" value="F:aminoacyl-tRNA deacylase activity"/>
    <property type="evidence" value="ECO:0007669"/>
    <property type="project" value="TreeGrafter"/>
</dbReference>
<dbReference type="SUPFAM" id="SSF50447">
    <property type="entry name" value="Translation proteins"/>
    <property type="match status" value="1"/>
</dbReference>
<evidence type="ECO:0000259" key="14">
    <source>
        <dbReference type="PROSITE" id="PS50860"/>
    </source>
</evidence>
<dbReference type="GO" id="GO:0000049">
    <property type="term" value="F:tRNA binding"/>
    <property type="evidence" value="ECO:0007669"/>
    <property type="project" value="UniProtKB-KW"/>
</dbReference>
<evidence type="ECO:0000313" key="16">
    <source>
        <dbReference type="Proteomes" id="UP000437709"/>
    </source>
</evidence>
<dbReference type="EC" id="6.1.1.7" evidence="13"/>
<dbReference type="GO" id="GO:0006419">
    <property type="term" value="P:alanyl-tRNA aminoacylation"/>
    <property type="evidence" value="ECO:0007669"/>
    <property type="project" value="UniProtKB-UniRule"/>
</dbReference>
<evidence type="ECO:0000256" key="10">
    <source>
        <dbReference type="ARBA" id="ARBA00023146"/>
    </source>
</evidence>
<dbReference type="Pfam" id="PF02272">
    <property type="entry name" value="DHHA1"/>
    <property type="match status" value="1"/>
</dbReference>
<feature type="domain" description="Alanyl-transfer RNA synthetases family profile" evidence="14">
    <location>
        <begin position="1"/>
        <end position="727"/>
    </location>
</feature>
<dbReference type="Gene3D" id="3.30.54.20">
    <property type="match status" value="1"/>
</dbReference>
<dbReference type="GO" id="GO:0004813">
    <property type="term" value="F:alanine-tRNA ligase activity"/>
    <property type="evidence" value="ECO:0007669"/>
    <property type="project" value="UniProtKB-UniRule"/>
</dbReference>
<comment type="similarity">
    <text evidence="1 13">Belongs to the class-II aminoacyl-tRNA synthetase family.</text>
</comment>
<dbReference type="GO" id="GO:0008270">
    <property type="term" value="F:zinc ion binding"/>
    <property type="evidence" value="ECO:0007669"/>
    <property type="project" value="UniProtKB-UniRule"/>
</dbReference>
<dbReference type="OrthoDB" id="9803884at2"/>
<dbReference type="InterPro" id="IPR002318">
    <property type="entry name" value="Ala-tRNA-lgiase_IIc"/>
</dbReference>
<dbReference type="NCBIfam" id="TIGR00344">
    <property type="entry name" value="alaS"/>
    <property type="match status" value="1"/>
</dbReference>
<keyword evidence="7 13" id="KW-0067">ATP-binding</keyword>
<dbReference type="PANTHER" id="PTHR11777">
    <property type="entry name" value="ALANYL-TRNA SYNTHETASE"/>
    <property type="match status" value="1"/>
</dbReference>
<keyword evidence="4 13" id="KW-0479">Metal-binding</keyword>
<dbReference type="FunFam" id="3.10.310.40:FF:000001">
    <property type="entry name" value="Alanine--tRNA ligase"/>
    <property type="match status" value="1"/>
</dbReference>
<feature type="binding site" evidence="13">
    <location>
        <position position="684"/>
    </location>
    <ligand>
        <name>Zn(2+)</name>
        <dbReference type="ChEBI" id="CHEBI:29105"/>
    </ligand>
</feature>
<comment type="function">
    <text evidence="11 13">Catalyzes the attachment of alanine to tRNA(Ala) in a two-step reaction: alanine is first activated by ATP to form Ala-AMP and then transferred to the acceptor end of tRNA(Ala). Also edits incorrectly charged Ser-tRNA(Ala) and Gly-tRNA(Ala) via its editing domain.</text>
</comment>
<dbReference type="PANTHER" id="PTHR11777:SF9">
    <property type="entry name" value="ALANINE--TRNA LIGASE, CYTOPLASMIC"/>
    <property type="match status" value="1"/>
</dbReference>
<dbReference type="Gene3D" id="2.40.30.130">
    <property type="match status" value="1"/>
</dbReference>
<keyword evidence="8 13" id="KW-0694">RNA-binding</keyword>
<evidence type="ECO:0000256" key="6">
    <source>
        <dbReference type="ARBA" id="ARBA00022833"/>
    </source>
</evidence>
<dbReference type="GO" id="GO:0005829">
    <property type="term" value="C:cytosol"/>
    <property type="evidence" value="ECO:0007669"/>
    <property type="project" value="TreeGrafter"/>
</dbReference>
<name>A0A6N7EN98_9MICO</name>
<dbReference type="SUPFAM" id="SSF55681">
    <property type="entry name" value="Class II aaRS and biotin synthetases"/>
    <property type="match status" value="1"/>
</dbReference>
<dbReference type="Gene3D" id="3.30.980.10">
    <property type="entry name" value="Threonyl-trna Synthetase, Chain A, domain 2"/>
    <property type="match status" value="1"/>
</dbReference>
<evidence type="ECO:0000256" key="5">
    <source>
        <dbReference type="ARBA" id="ARBA00022741"/>
    </source>
</evidence>
<comment type="caution">
    <text evidence="15">The sequence shown here is derived from an EMBL/GenBank/DDBJ whole genome shotgun (WGS) entry which is preliminary data.</text>
</comment>
<evidence type="ECO:0000256" key="1">
    <source>
        <dbReference type="ARBA" id="ARBA00008226"/>
    </source>
</evidence>
<sequence>MRTAEIRTRWLDYFAKHDHEIVPSASLVSPDPSILFTIAGMVPFIPYIVGTEKAPWPRAASVQKCIRTNDIDNVGKTTRHGTFFQMNGNFSFGDYFKDGAVDLAWELLTGSQADGGYGLDGDRLWVTIWDQDAEALDALTRVGVDPAHIVRLPREENFWDTGQPGPAGPCAEFHYDRGPQYGPDAVGGTVDPGGDRYLEIWNLVFDQFLRGEGRGKDYPLLGELEHKSIDTGLGLERVAYLLQGKENMYEIDEVFPVVSAAEELSGKTYTLGANSQAADDVRMRVVADHVRSALMLIGDGVRPANDGRGYVLRRLIRRAVRSMRLLGVDEATLPVLLPISKDAMKASYPELETDFARISQVAYEEEEAFRRTLAAGTTILDTAVAKAKKTSSAAPVLAGAEAFALHDTYGFPIDLTLEMAAEHGVSVDETGFRSLMDDQRQRARADALAKKTGHVDTSLYADLRQRLDGPVQFLGYTDATAEARVVGLLVDGVPAPAATAPADVEVVLDRTPFYAEAGGQLADQGTIAFAGGGIVDVADVQAPIKGLSVHRGRLTEGSLTLDEKGVAAIDTTRRKAIARAHTATHMVHKALHEQLGEQATQAGSENAPSRLRFDFRHGSAVPAPVLGEIEERVNAQLAENLEVTDEIMDIDEARAAGAMALFGEKYGRNVRVVSIGGDWSKELCGGTHVPTTGNLGLVTLLGEASIGSGVRRVDALVGAGAYGFQAKEHALVGQVTTLLGGRPEELPERVSSLMSKLKAAEKELASLRQGQLLAQAGRVADEAAQVGTARVVTHDAGEVASADDLRTLALDVRSRLGDAAASVVAVGGVAKGRPLVVVATNADARTAGVRAGALVRTAATTLGGGGGGKDDVAQGGGTDAARLSEALAAVRDEVASLLTA</sequence>
<evidence type="ECO:0000256" key="7">
    <source>
        <dbReference type="ARBA" id="ARBA00022840"/>
    </source>
</evidence>
<dbReference type="RefSeq" id="WP_152195390.1">
    <property type="nucleotide sequence ID" value="NZ_VUKD01000003.1"/>
</dbReference>
<dbReference type="EMBL" id="WHPC01000058">
    <property type="protein sequence ID" value="MPV38005.1"/>
    <property type="molecule type" value="Genomic_DNA"/>
</dbReference>
<comment type="domain">
    <text evidence="13">Consists of three domains; the N-terminal catalytic domain, the editing domain and the C-terminal C-Ala domain. The editing domain removes incorrectly charged amino acids, while the C-Ala domain, along with tRNA(Ala), serves as a bridge to cooperatively bring together the editing and aminoacylation centers thus stimulating deacylation of misacylated tRNAs.</text>
</comment>
<dbReference type="Gene3D" id="3.10.310.40">
    <property type="match status" value="1"/>
</dbReference>
<dbReference type="InterPro" id="IPR018165">
    <property type="entry name" value="Ala-tRNA-synth_IIc_core"/>
</dbReference>
<dbReference type="Gene3D" id="3.30.930.10">
    <property type="entry name" value="Bira Bifunctional Protein, Domain 2"/>
    <property type="match status" value="1"/>
</dbReference>
<comment type="subcellular location">
    <subcellularLocation>
        <location evidence="13">Cytoplasm</location>
    </subcellularLocation>
</comment>
<keyword evidence="2 13" id="KW-0820">tRNA-binding</keyword>
<dbReference type="InterPro" id="IPR018163">
    <property type="entry name" value="Thr/Ala-tRNA-synth_IIc_edit"/>
</dbReference>
<keyword evidence="16" id="KW-1185">Reference proteome</keyword>
<keyword evidence="13" id="KW-0963">Cytoplasm</keyword>
<evidence type="ECO:0000256" key="9">
    <source>
        <dbReference type="ARBA" id="ARBA00022917"/>
    </source>
</evidence>
<evidence type="ECO:0000256" key="4">
    <source>
        <dbReference type="ARBA" id="ARBA00022723"/>
    </source>
</evidence>
<feature type="binding site" evidence="13">
    <location>
        <position position="585"/>
    </location>
    <ligand>
        <name>Zn(2+)</name>
        <dbReference type="ChEBI" id="CHEBI:29105"/>
    </ligand>
</feature>
<dbReference type="PROSITE" id="PS50860">
    <property type="entry name" value="AA_TRNA_LIGASE_II_ALA"/>
    <property type="match status" value="1"/>
</dbReference>
<dbReference type="InterPro" id="IPR050058">
    <property type="entry name" value="Ala-tRNA_ligase"/>
</dbReference>
<keyword evidence="6 13" id="KW-0862">Zinc</keyword>
<dbReference type="PRINTS" id="PR00980">
    <property type="entry name" value="TRNASYNTHALA"/>
</dbReference>
<dbReference type="InterPro" id="IPR018162">
    <property type="entry name" value="Ala-tRNA-ligase_IIc_anticod-bd"/>
</dbReference>
<dbReference type="Proteomes" id="UP000437709">
    <property type="component" value="Unassembled WGS sequence"/>
</dbReference>
<accession>A0A6N7EN98</accession>
<dbReference type="InterPro" id="IPR023033">
    <property type="entry name" value="Ala_tRNA_ligase_euk/bac"/>
</dbReference>
<dbReference type="InterPro" id="IPR018164">
    <property type="entry name" value="Ala-tRNA-synth_IIc_N"/>
</dbReference>
<proteinExistence type="inferred from homology"/>
<feature type="binding site" evidence="13">
    <location>
        <position position="688"/>
    </location>
    <ligand>
        <name>Zn(2+)</name>
        <dbReference type="ChEBI" id="CHEBI:29105"/>
    </ligand>
</feature>
<comment type="catalytic activity">
    <reaction evidence="12 13">
        <text>tRNA(Ala) + L-alanine + ATP = L-alanyl-tRNA(Ala) + AMP + diphosphate</text>
        <dbReference type="Rhea" id="RHEA:12540"/>
        <dbReference type="Rhea" id="RHEA-COMP:9657"/>
        <dbReference type="Rhea" id="RHEA-COMP:9923"/>
        <dbReference type="ChEBI" id="CHEBI:30616"/>
        <dbReference type="ChEBI" id="CHEBI:33019"/>
        <dbReference type="ChEBI" id="CHEBI:57972"/>
        <dbReference type="ChEBI" id="CHEBI:78442"/>
        <dbReference type="ChEBI" id="CHEBI:78497"/>
        <dbReference type="ChEBI" id="CHEBI:456215"/>
        <dbReference type="EC" id="6.1.1.7"/>
    </reaction>
</comment>
<dbReference type="HAMAP" id="MF_00036_B">
    <property type="entry name" value="Ala_tRNA_synth_B"/>
    <property type="match status" value="1"/>
</dbReference>
<dbReference type="SUPFAM" id="SSF101353">
    <property type="entry name" value="Putative anticodon-binding domain of alanyl-tRNA synthetase (AlaRS)"/>
    <property type="match status" value="1"/>
</dbReference>
<keyword evidence="3 13" id="KW-0436">Ligase</keyword>
<dbReference type="InterPro" id="IPR012947">
    <property type="entry name" value="tRNA_SAD"/>
</dbReference>
<gene>
    <name evidence="13 15" type="primary">alaS</name>
    <name evidence="15" type="ORF">GB881_13275</name>
</gene>
<evidence type="ECO:0000256" key="3">
    <source>
        <dbReference type="ARBA" id="ARBA00022598"/>
    </source>
</evidence>
<keyword evidence="9 13" id="KW-0648">Protein biosynthesis</keyword>
<dbReference type="InterPro" id="IPR045864">
    <property type="entry name" value="aa-tRNA-synth_II/BPL/LPL"/>
</dbReference>
<dbReference type="FunFam" id="3.30.980.10:FF:000004">
    <property type="entry name" value="Alanine--tRNA ligase, cytoplasmic"/>
    <property type="match status" value="1"/>
</dbReference>
<evidence type="ECO:0000256" key="8">
    <source>
        <dbReference type="ARBA" id="ARBA00022884"/>
    </source>
</evidence>
<evidence type="ECO:0000256" key="13">
    <source>
        <dbReference type="HAMAP-Rule" id="MF_00036"/>
    </source>
</evidence>
<dbReference type="InterPro" id="IPR009000">
    <property type="entry name" value="Transl_B-barrel_sf"/>
</dbReference>
<keyword evidence="5 13" id="KW-0547">Nucleotide-binding</keyword>
<dbReference type="Pfam" id="PF07973">
    <property type="entry name" value="tRNA_SAD"/>
    <property type="match status" value="1"/>
</dbReference>
<evidence type="ECO:0000256" key="12">
    <source>
        <dbReference type="ARBA" id="ARBA00048300"/>
    </source>
</evidence>